<accession>A0ABX7HCF5</accession>
<evidence type="ECO:0000313" key="6">
    <source>
        <dbReference type="EMBL" id="QRO51584.1"/>
    </source>
</evidence>
<feature type="domain" description="HTH luxR-type" evidence="5">
    <location>
        <begin position="118"/>
        <end position="178"/>
    </location>
</feature>
<dbReference type="InterPro" id="IPR013325">
    <property type="entry name" value="RNA_pol_sigma_r2"/>
</dbReference>
<protein>
    <submittedName>
        <fullName evidence="6">RNA polymerase sigma-70 factor</fullName>
    </submittedName>
</protein>
<dbReference type="InterPro" id="IPR039425">
    <property type="entry name" value="RNA_pol_sigma-70-like"/>
</dbReference>
<evidence type="ECO:0000256" key="1">
    <source>
        <dbReference type="ARBA" id="ARBA00010641"/>
    </source>
</evidence>
<dbReference type="InterPro" id="IPR036388">
    <property type="entry name" value="WH-like_DNA-bd_sf"/>
</dbReference>
<dbReference type="InterPro" id="IPR014284">
    <property type="entry name" value="RNA_pol_sigma-70_dom"/>
</dbReference>
<evidence type="ECO:0000256" key="3">
    <source>
        <dbReference type="ARBA" id="ARBA00023082"/>
    </source>
</evidence>
<proteinExistence type="inferred from homology"/>
<evidence type="ECO:0000256" key="2">
    <source>
        <dbReference type="ARBA" id="ARBA00023015"/>
    </source>
</evidence>
<dbReference type="InterPro" id="IPR000792">
    <property type="entry name" value="Tscrpt_reg_LuxR_C"/>
</dbReference>
<reference evidence="6 7" key="1">
    <citation type="submission" date="2021-02" db="EMBL/GenBank/DDBJ databases">
        <title>FDA dAtabase for Regulatory Grade micrObial Sequences (FDA-ARGOS): Supporting development and validation of Infectious Disease Dx tests.</title>
        <authorList>
            <person name="Carlson P."/>
            <person name="Fischbach M."/>
            <person name="Hastie J."/>
            <person name="Bilen M."/>
            <person name="Cheng A."/>
            <person name="Tallon L."/>
            <person name="Sadzewicz L."/>
            <person name="Zhao X."/>
            <person name="Boylan J."/>
            <person name="Ott S."/>
            <person name="Bowen H."/>
            <person name="Vavikolanu K."/>
            <person name="Mehta A."/>
            <person name="Aluvathingal J."/>
            <person name="Nadendla S."/>
            <person name="Yan Y."/>
            <person name="Sichtig H."/>
        </authorList>
    </citation>
    <scope>NUCLEOTIDE SEQUENCE [LARGE SCALE GENOMIC DNA]</scope>
    <source>
        <strain evidence="6 7">FDAARGOS_1229</strain>
    </source>
</reference>
<dbReference type="InterPro" id="IPR013249">
    <property type="entry name" value="RNA_pol_sigma70_r4_t2"/>
</dbReference>
<evidence type="ECO:0000256" key="4">
    <source>
        <dbReference type="ARBA" id="ARBA00023163"/>
    </source>
</evidence>
<dbReference type="InterPro" id="IPR007627">
    <property type="entry name" value="RNA_pol_sigma70_r2"/>
</dbReference>
<sequence length="184" mass="22251">MRKMMEKVGLDRKGFDTLFELYYGELTYFVYSFVNDKEVAKDLVHDLFLNLWQNRRQIDPSLSVKSYLFRIARNYAFNYLKHLKVIATNERDVIETYELAGQDTEELESRLERVRRLFEKLPEKQKEVVFKCCIEGKLYRETAQEMQISENTVKTHLLRAMKFFRQELRGDILLLFMLVKRRLK</sequence>
<keyword evidence="4" id="KW-0804">Transcription</keyword>
<dbReference type="EMBL" id="CP069450">
    <property type="protein sequence ID" value="QRO51584.1"/>
    <property type="molecule type" value="Genomic_DNA"/>
</dbReference>
<dbReference type="GeneID" id="93095494"/>
<dbReference type="NCBIfam" id="TIGR02937">
    <property type="entry name" value="sigma70-ECF"/>
    <property type="match status" value="1"/>
</dbReference>
<dbReference type="PANTHER" id="PTHR43133">
    <property type="entry name" value="RNA POLYMERASE ECF-TYPE SIGMA FACTO"/>
    <property type="match status" value="1"/>
</dbReference>
<dbReference type="Gene3D" id="1.10.1740.10">
    <property type="match status" value="1"/>
</dbReference>
<keyword evidence="3" id="KW-0731">Sigma factor</keyword>
<dbReference type="SUPFAM" id="SSF88946">
    <property type="entry name" value="Sigma2 domain of RNA polymerase sigma factors"/>
    <property type="match status" value="1"/>
</dbReference>
<dbReference type="Pfam" id="PF08281">
    <property type="entry name" value="Sigma70_r4_2"/>
    <property type="match status" value="1"/>
</dbReference>
<dbReference type="PANTHER" id="PTHR43133:SF46">
    <property type="entry name" value="RNA POLYMERASE SIGMA-70 FACTOR ECF SUBFAMILY"/>
    <property type="match status" value="1"/>
</dbReference>
<dbReference type="InterPro" id="IPR013324">
    <property type="entry name" value="RNA_pol_sigma_r3/r4-like"/>
</dbReference>
<name>A0ABX7HCF5_9BACT</name>
<keyword evidence="2" id="KW-0805">Transcription regulation</keyword>
<dbReference type="Gene3D" id="1.10.10.10">
    <property type="entry name" value="Winged helix-like DNA-binding domain superfamily/Winged helix DNA-binding domain"/>
    <property type="match status" value="1"/>
</dbReference>
<dbReference type="RefSeq" id="WP_209320230.1">
    <property type="nucleotide sequence ID" value="NZ_CAMFYF010000131.1"/>
</dbReference>
<keyword evidence="7" id="KW-1185">Reference proteome</keyword>
<dbReference type="SUPFAM" id="SSF88659">
    <property type="entry name" value="Sigma3 and sigma4 domains of RNA polymerase sigma factors"/>
    <property type="match status" value="1"/>
</dbReference>
<dbReference type="InterPro" id="IPR014327">
    <property type="entry name" value="RNA_pol_sigma70_bacteroid"/>
</dbReference>
<evidence type="ECO:0000313" key="7">
    <source>
        <dbReference type="Proteomes" id="UP000654720"/>
    </source>
</evidence>
<evidence type="ECO:0000259" key="5">
    <source>
        <dbReference type="SMART" id="SM00421"/>
    </source>
</evidence>
<organism evidence="6 7">
    <name type="scientific">Butyricimonas virosa</name>
    <dbReference type="NCBI Taxonomy" id="544645"/>
    <lineage>
        <taxon>Bacteria</taxon>
        <taxon>Pseudomonadati</taxon>
        <taxon>Bacteroidota</taxon>
        <taxon>Bacteroidia</taxon>
        <taxon>Bacteroidales</taxon>
        <taxon>Odoribacteraceae</taxon>
        <taxon>Butyricimonas</taxon>
    </lineage>
</organism>
<dbReference type="NCBIfam" id="TIGR02985">
    <property type="entry name" value="Sig70_bacteroi1"/>
    <property type="match status" value="1"/>
</dbReference>
<comment type="similarity">
    <text evidence="1">Belongs to the sigma-70 factor family. ECF subfamily.</text>
</comment>
<dbReference type="Pfam" id="PF04542">
    <property type="entry name" value="Sigma70_r2"/>
    <property type="match status" value="1"/>
</dbReference>
<gene>
    <name evidence="6" type="ORF">I6J59_08315</name>
</gene>
<dbReference type="Proteomes" id="UP000654720">
    <property type="component" value="Chromosome"/>
</dbReference>
<dbReference type="SMART" id="SM00421">
    <property type="entry name" value="HTH_LUXR"/>
    <property type="match status" value="1"/>
</dbReference>